<dbReference type="GO" id="GO:0005789">
    <property type="term" value="C:endoplasmic reticulum membrane"/>
    <property type="evidence" value="ECO:0007669"/>
    <property type="project" value="TreeGrafter"/>
</dbReference>
<name>A0A2G8LDJ0_STIJA</name>
<dbReference type="Proteomes" id="UP000230750">
    <property type="component" value="Unassembled WGS sequence"/>
</dbReference>
<accession>A0A2G8LDJ0</accession>
<dbReference type="STRING" id="307972.A0A2G8LDJ0"/>
<dbReference type="PANTHER" id="PTHR46612">
    <property type="entry name" value="XYLOSIDE XYLOSYLTRANSFERASE 1"/>
    <property type="match status" value="1"/>
</dbReference>
<dbReference type="SUPFAM" id="SSF53448">
    <property type="entry name" value="Nucleotide-diphospho-sugar transferases"/>
    <property type="match status" value="1"/>
</dbReference>
<dbReference type="OrthoDB" id="411524at2759"/>
<evidence type="ECO:0000313" key="1">
    <source>
        <dbReference type="EMBL" id="PIK58324.1"/>
    </source>
</evidence>
<dbReference type="PANTHER" id="PTHR46612:SF1">
    <property type="entry name" value="XYLOSIDE XYLOSYLTRANSFERASE 1"/>
    <property type="match status" value="1"/>
</dbReference>
<dbReference type="AlphaFoldDB" id="A0A2G8LDJ0"/>
<comment type="caution">
    <text evidence="1">The sequence shown here is derived from an EMBL/GenBank/DDBJ whole genome shotgun (WGS) entry which is preliminary data.</text>
</comment>
<evidence type="ECO:0000313" key="2">
    <source>
        <dbReference type="Proteomes" id="UP000230750"/>
    </source>
</evidence>
<organism evidence="1 2">
    <name type="scientific">Stichopus japonicus</name>
    <name type="common">Sea cucumber</name>
    <dbReference type="NCBI Taxonomy" id="307972"/>
    <lineage>
        <taxon>Eukaryota</taxon>
        <taxon>Metazoa</taxon>
        <taxon>Echinodermata</taxon>
        <taxon>Eleutherozoa</taxon>
        <taxon>Echinozoa</taxon>
        <taxon>Holothuroidea</taxon>
        <taxon>Aspidochirotacea</taxon>
        <taxon>Aspidochirotida</taxon>
        <taxon>Stichopodidae</taxon>
        <taxon>Apostichopus</taxon>
    </lineage>
</organism>
<sequence length="250" mass="29175">MSYSEEFIIECLQQITDEGIARSHFQFTILLVENLGRQLLPHVGDLQAQLQGSHPYYRDAIFFMSLGIHHEILPDDVKQLIMMDTDLKFMTDIKQLFDLFEDFSDENVLGIAHEQQPVYRHLFSLFRSQNKGTKVGDPPPDGLTGFNSGVMLLDFDKMRGSEAYREILRVDFIQKYSEKYHFKGHLGDQDFFSLASMEKPELFYVLPCSWNKQLCVWWKDKGYGDVFDMYFNCPQPIHVYHGNCNTPIPH</sequence>
<dbReference type="GO" id="GO:0140560">
    <property type="term" value="F:xylosyl alpha-1,3-xylosyltransferase activity"/>
    <property type="evidence" value="ECO:0007669"/>
    <property type="project" value="TreeGrafter"/>
</dbReference>
<dbReference type="GO" id="GO:0016266">
    <property type="term" value="P:protein O-linked glycosylation via N-acetyl-galactosamine"/>
    <property type="evidence" value="ECO:0007669"/>
    <property type="project" value="TreeGrafter"/>
</dbReference>
<dbReference type="EMBL" id="MRZV01000116">
    <property type="protein sequence ID" value="PIK58324.1"/>
    <property type="molecule type" value="Genomic_DNA"/>
</dbReference>
<dbReference type="Gene3D" id="3.90.550.10">
    <property type="entry name" value="Spore Coat Polysaccharide Biosynthesis Protein SpsA, Chain A"/>
    <property type="match status" value="1"/>
</dbReference>
<keyword evidence="1" id="KW-0808">Transferase</keyword>
<protein>
    <submittedName>
        <fullName evidence="1">Putative xyloside xylosyltransferase 1-like</fullName>
    </submittedName>
</protein>
<keyword evidence="2" id="KW-1185">Reference proteome</keyword>
<reference evidence="1 2" key="1">
    <citation type="journal article" date="2017" name="PLoS Biol.">
        <title>The sea cucumber genome provides insights into morphological evolution and visceral regeneration.</title>
        <authorList>
            <person name="Zhang X."/>
            <person name="Sun L."/>
            <person name="Yuan J."/>
            <person name="Sun Y."/>
            <person name="Gao Y."/>
            <person name="Zhang L."/>
            <person name="Li S."/>
            <person name="Dai H."/>
            <person name="Hamel J.F."/>
            <person name="Liu C."/>
            <person name="Yu Y."/>
            <person name="Liu S."/>
            <person name="Lin W."/>
            <person name="Guo K."/>
            <person name="Jin S."/>
            <person name="Xu P."/>
            <person name="Storey K.B."/>
            <person name="Huan P."/>
            <person name="Zhang T."/>
            <person name="Zhou Y."/>
            <person name="Zhang J."/>
            <person name="Lin C."/>
            <person name="Li X."/>
            <person name="Xing L."/>
            <person name="Huo D."/>
            <person name="Sun M."/>
            <person name="Wang L."/>
            <person name="Mercier A."/>
            <person name="Li F."/>
            <person name="Yang H."/>
            <person name="Xiang J."/>
        </authorList>
    </citation>
    <scope>NUCLEOTIDE SEQUENCE [LARGE SCALE GENOMIC DNA]</scope>
    <source>
        <strain evidence="1">Shaxun</strain>
        <tissue evidence="1">Muscle</tissue>
    </source>
</reference>
<gene>
    <name evidence="1" type="ORF">BSL78_04765</name>
</gene>
<proteinExistence type="predicted"/>
<dbReference type="InterPro" id="IPR029044">
    <property type="entry name" value="Nucleotide-diphossugar_trans"/>
</dbReference>
<dbReference type="InterPro" id="IPR042465">
    <property type="entry name" value="XXLT1"/>
</dbReference>